<dbReference type="STRING" id="139825.A0A401H2W6"/>
<dbReference type="Proteomes" id="UP000287166">
    <property type="component" value="Unassembled WGS sequence"/>
</dbReference>
<dbReference type="GO" id="GO:0005634">
    <property type="term" value="C:nucleus"/>
    <property type="evidence" value="ECO:0007669"/>
    <property type="project" value="TreeGrafter"/>
</dbReference>
<reference evidence="5 6" key="1">
    <citation type="journal article" date="2018" name="Sci. Rep.">
        <title>Genome sequence of the cauliflower mushroom Sparassis crispa (Hanabiratake) and its association with beneficial usage.</title>
        <authorList>
            <person name="Kiyama R."/>
            <person name="Furutani Y."/>
            <person name="Kawaguchi K."/>
            <person name="Nakanishi T."/>
        </authorList>
    </citation>
    <scope>NUCLEOTIDE SEQUENCE [LARGE SCALE GENOMIC DNA]</scope>
</reference>
<evidence type="ECO:0000256" key="1">
    <source>
        <dbReference type="ARBA" id="ARBA00003548"/>
    </source>
</evidence>
<dbReference type="PANTHER" id="PTHR13475">
    <property type="entry name" value="NEUGRIN"/>
    <property type="match status" value="1"/>
</dbReference>
<organism evidence="5 6">
    <name type="scientific">Sparassis crispa</name>
    <dbReference type="NCBI Taxonomy" id="139825"/>
    <lineage>
        <taxon>Eukaryota</taxon>
        <taxon>Fungi</taxon>
        <taxon>Dikarya</taxon>
        <taxon>Basidiomycota</taxon>
        <taxon>Agaricomycotina</taxon>
        <taxon>Agaricomycetes</taxon>
        <taxon>Polyporales</taxon>
        <taxon>Sparassidaceae</taxon>
        <taxon>Sparassis</taxon>
    </lineage>
</organism>
<dbReference type="GeneID" id="38785660"/>
<dbReference type="AlphaFoldDB" id="A0A401H2W6"/>
<keyword evidence="6" id="KW-1185">Reference proteome</keyword>
<dbReference type="PANTHER" id="PTHR13475:SF3">
    <property type="entry name" value="NEUGRIN"/>
    <property type="match status" value="1"/>
</dbReference>
<evidence type="ECO:0000313" key="6">
    <source>
        <dbReference type="Proteomes" id="UP000287166"/>
    </source>
</evidence>
<protein>
    <recommendedName>
        <fullName evidence="3">Required for respiratory growth protein 9, mitochondrial</fullName>
    </recommendedName>
</protein>
<evidence type="ECO:0000256" key="2">
    <source>
        <dbReference type="ARBA" id="ARBA00010895"/>
    </source>
</evidence>
<comment type="function">
    <text evidence="1">Required for respiratory activity and maintenance and expression of the mitochondrial genome.</text>
</comment>
<proteinExistence type="inferred from homology"/>
<dbReference type="InterPro" id="IPR010487">
    <property type="entry name" value="NGRN/Rrg9"/>
</dbReference>
<dbReference type="Pfam" id="PF06413">
    <property type="entry name" value="Neugrin"/>
    <property type="match status" value="1"/>
</dbReference>
<dbReference type="RefSeq" id="XP_027619656.1">
    <property type="nucleotide sequence ID" value="XM_027763855.1"/>
</dbReference>
<comment type="caution">
    <text evidence="5">The sequence shown here is derived from an EMBL/GenBank/DDBJ whole genome shotgun (WGS) entry which is preliminary data.</text>
</comment>
<evidence type="ECO:0000256" key="3">
    <source>
        <dbReference type="ARBA" id="ARBA00013566"/>
    </source>
</evidence>
<sequence>MLTIRRSLTITGPAARTFINLYSTVSGLTRKNWRTGGGPAPLSLVHDPDAADSSAVHTPPPRRKKHAQGPTPEEFSAHRAAMKQAFPEGWAPPRKLSRDAMDGLRSLHATDPELFTTPVLAERFCISPEAVRRVLKSKWTPTREQRARLLERERRGREEWIAQRRLDERRKQLELERQMGRVRGVSRKDKLSLT</sequence>
<name>A0A401H2W6_9APHY</name>
<dbReference type="EMBL" id="BFAD01000014">
    <property type="protein sequence ID" value="GBE88743.1"/>
    <property type="molecule type" value="Genomic_DNA"/>
</dbReference>
<dbReference type="InParanoid" id="A0A401H2W6"/>
<evidence type="ECO:0000256" key="4">
    <source>
        <dbReference type="SAM" id="MobiDB-lite"/>
    </source>
</evidence>
<gene>
    <name evidence="5" type="ORF">SCP_1401480</name>
</gene>
<accession>A0A401H2W6</accession>
<dbReference type="OrthoDB" id="5578174at2759"/>
<evidence type="ECO:0000313" key="5">
    <source>
        <dbReference type="EMBL" id="GBE88743.1"/>
    </source>
</evidence>
<comment type="similarity">
    <text evidence="2">Belongs to the RRG9 family.</text>
</comment>
<feature type="region of interest" description="Disordered" evidence="4">
    <location>
        <begin position="39"/>
        <end position="73"/>
    </location>
</feature>